<protein>
    <submittedName>
        <fullName evidence="1">Uncharacterized protein</fullName>
    </submittedName>
</protein>
<organism evidence="1 2">
    <name type="scientific">Thauera aromatica K172</name>
    <dbReference type="NCBI Taxonomy" id="44139"/>
    <lineage>
        <taxon>Bacteria</taxon>
        <taxon>Pseudomonadati</taxon>
        <taxon>Pseudomonadota</taxon>
        <taxon>Betaproteobacteria</taxon>
        <taxon>Rhodocyclales</taxon>
        <taxon>Zoogloeaceae</taxon>
        <taxon>Thauera</taxon>
    </lineage>
</organism>
<sequence length="216" mass="24291">MAEIPSSLIARQKAELETWHADAADIGDFIAGDVWDALERKLENLTSDGLMWDFADFIQTGLLITLAMRFDEACERWISNRIEALSDAMQAAAGPVWDFDTERASLDSLRKGLRIRQRMTPKFERIFDTVKPGFLRMLARALADDADYVLEDMDKDAQKDAANLRAAFHAARSEISGEIARLAADLLRRTLHDYMAAMATVQSRSGTVREEEAGHR</sequence>
<gene>
    <name evidence="1" type="ORF">Tharo_3330</name>
</gene>
<proteinExistence type="predicted"/>
<keyword evidence="2" id="KW-1185">Reference proteome</keyword>
<dbReference type="EMBL" id="CP028339">
    <property type="protein sequence ID" value="AVR90211.1"/>
    <property type="molecule type" value="Genomic_DNA"/>
</dbReference>
<evidence type="ECO:0000313" key="2">
    <source>
        <dbReference type="Proteomes" id="UP000241885"/>
    </source>
</evidence>
<dbReference type="AlphaFoldDB" id="A0A2R4BS91"/>
<reference evidence="1 2" key="1">
    <citation type="submission" date="2018-03" db="EMBL/GenBank/DDBJ databases">
        <title>Complete genome sequence of Thauera aromatica, a model organism for studying aromatic compound degradation under denitrifying conditions.</title>
        <authorList>
            <person name="Lo H.-Y."/>
            <person name="Goris T."/>
            <person name="Boll M."/>
            <person name="Mueller J.A."/>
        </authorList>
    </citation>
    <scope>NUCLEOTIDE SEQUENCE [LARGE SCALE GENOMIC DNA]</scope>
    <source>
        <strain evidence="1 2">K172</strain>
    </source>
</reference>
<evidence type="ECO:0000313" key="1">
    <source>
        <dbReference type="EMBL" id="AVR90211.1"/>
    </source>
</evidence>
<dbReference type="RefSeq" id="WP_107222194.1">
    <property type="nucleotide sequence ID" value="NZ_CP028339.1"/>
</dbReference>
<accession>A0A2R4BS91</accession>
<name>A0A2R4BS91_THAAR</name>
<dbReference type="KEGG" id="tak:Tharo_3330"/>
<dbReference type="Proteomes" id="UP000241885">
    <property type="component" value="Chromosome"/>
</dbReference>